<evidence type="ECO:0000313" key="2">
    <source>
        <dbReference type="EMBL" id="TSH90304.1"/>
    </source>
</evidence>
<dbReference type="InterPro" id="IPR036108">
    <property type="entry name" value="4pyrrol_syn_uPrphyn_synt_sf"/>
</dbReference>
<feature type="domain" description="Tetrapyrrole biosynthesis uroporphyrinogen III synthase" evidence="1">
    <location>
        <begin position="26"/>
        <end position="246"/>
    </location>
</feature>
<dbReference type="CDD" id="cd06578">
    <property type="entry name" value="HemD"/>
    <property type="match status" value="1"/>
</dbReference>
<gene>
    <name evidence="2" type="ORF">FOZ76_20985</name>
</gene>
<protein>
    <submittedName>
        <fullName evidence="2">Uroporphyrinogen-III synthase</fullName>
    </submittedName>
</protein>
<dbReference type="EMBL" id="VLTJ01000039">
    <property type="protein sequence ID" value="TSH90304.1"/>
    <property type="molecule type" value="Genomic_DNA"/>
</dbReference>
<reference evidence="2 3" key="1">
    <citation type="submission" date="2019-07" db="EMBL/GenBank/DDBJ databases">
        <title>Qingshengfaniella alkalisoli gen. nov., sp. nov., isolated from saline soil.</title>
        <authorList>
            <person name="Xu L."/>
            <person name="Huang X.-X."/>
            <person name="Sun J.-Q."/>
        </authorList>
    </citation>
    <scope>NUCLEOTIDE SEQUENCE [LARGE SCALE GENOMIC DNA]</scope>
    <source>
        <strain evidence="2 3">DSM 27279</strain>
    </source>
</reference>
<dbReference type="Pfam" id="PF02602">
    <property type="entry name" value="HEM4"/>
    <property type="match status" value="1"/>
</dbReference>
<sequence length="289" mass="30399">MTRPGDAAAATEWSAVLTRPAGQSAELAARLRALGWRVHDWPALLLTGLPAIDVPQPGAFDLVIFVSGNAARFYLEQLATARGTLRVGWPADVAVGAVGPSSAGAVRRLLGDTVELLAPAPDAPVFDSEALWAVLSRGPLPREVLIVRGGEGREGHGRPWLAGRLADAGVRVTLYAAYRRAPARWPAYRLRQLRAWRAAGRHPVWHVSSREGLAAILQQVGPADAVAGWTGGRVVVGHPRIADAVAAVAHSCGVATRRYEGPGAAPESSAVVIQTTLPHDDAVLATIVN</sequence>
<dbReference type="OrthoDB" id="9787650at2"/>
<dbReference type="AlphaFoldDB" id="A0A556ABN3"/>
<comment type="caution">
    <text evidence="2">The sequence shown here is derived from an EMBL/GenBank/DDBJ whole genome shotgun (WGS) entry which is preliminary data.</text>
</comment>
<dbReference type="Gene3D" id="3.40.50.10090">
    <property type="match status" value="2"/>
</dbReference>
<dbReference type="GO" id="GO:0004852">
    <property type="term" value="F:uroporphyrinogen-III synthase activity"/>
    <property type="evidence" value="ECO:0007669"/>
    <property type="project" value="InterPro"/>
</dbReference>
<dbReference type="GO" id="GO:0033014">
    <property type="term" value="P:tetrapyrrole biosynthetic process"/>
    <property type="evidence" value="ECO:0007669"/>
    <property type="project" value="InterPro"/>
</dbReference>
<evidence type="ECO:0000313" key="3">
    <source>
        <dbReference type="Proteomes" id="UP000318405"/>
    </source>
</evidence>
<dbReference type="RefSeq" id="WP_143950220.1">
    <property type="nucleotide sequence ID" value="NZ_BAABMB010000003.1"/>
</dbReference>
<evidence type="ECO:0000259" key="1">
    <source>
        <dbReference type="Pfam" id="PF02602"/>
    </source>
</evidence>
<dbReference type="Proteomes" id="UP000318405">
    <property type="component" value="Unassembled WGS sequence"/>
</dbReference>
<dbReference type="InterPro" id="IPR003754">
    <property type="entry name" value="4pyrrol_synth_uPrphyn_synth"/>
</dbReference>
<dbReference type="SUPFAM" id="SSF69618">
    <property type="entry name" value="HemD-like"/>
    <property type="match status" value="1"/>
</dbReference>
<name>A0A556ABN3_9BURK</name>
<accession>A0A556ABN3</accession>
<keyword evidence="3" id="KW-1185">Reference proteome</keyword>
<proteinExistence type="predicted"/>
<organism evidence="2 3">
    <name type="scientific">Verticiella sediminum</name>
    <dbReference type="NCBI Taxonomy" id="1247510"/>
    <lineage>
        <taxon>Bacteria</taxon>
        <taxon>Pseudomonadati</taxon>
        <taxon>Pseudomonadota</taxon>
        <taxon>Betaproteobacteria</taxon>
        <taxon>Burkholderiales</taxon>
        <taxon>Alcaligenaceae</taxon>
        <taxon>Verticiella</taxon>
    </lineage>
</organism>